<dbReference type="OrthoDB" id="10652030at2759"/>
<dbReference type="GeneID" id="9816040"/>
<feature type="compositionally biased region" description="Basic residues" evidence="1">
    <location>
        <begin position="148"/>
        <end position="164"/>
    </location>
</feature>
<dbReference type="RefSeq" id="XP_003115141.2">
    <property type="nucleotide sequence ID" value="XM_003115093.2"/>
</dbReference>
<sequence length="212" mass="23780">MIKNDNANQNQPFVLNSTLGDFLHSVAFFFMCVSLGIGVFGPISYSNNQLVIGFLLQAMFIHTLLAINSRLFFSISAFLTFGSVLLQLFAFFFFMFTTESFNWLPMGHFLVVMFCVLFIVTVIITVQLFCSAALLKLSIYEDPQKPAKKSKKFRKHGTKNRKNSKKSETKSGDWTTKSENSVIPPTNSCSHAPTCSTRFTSISSMDNSSKIV</sequence>
<feature type="transmembrane region" description="Helical" evidence="2">
    <location>
        <begin position="73"/>
        <end position="97"/>
    </location>
</feature>
<keyword evidence="4" id="KW-1185">Reference proteome</keyword>
<dbReference type="eggNOG" id="ENOG502RAPA">
    <property type="taxonomic scope" value="Eukaryota"/>
</dbReference>
<keyword evidence="2" id="KW-0472">Membrane</keyword>
<evidence type="ECO:0000256" key="1">
    <source>
        <dbReference type="SAM" id="MobiDB-lite"/>
    </source>
</evidence>
<dbReference type="KEGG" id="crq:GCK72_001773"/>
<dbReference type="OMA" id="GMATTHV"/>
<reference evidence="3" key="1">
    <citation type="submission" date="2007-07" db="EMBL/GenBank/DDBJ databases">
        <title>PCAP assembly of the Caenorhabditis remanei genome.</title>
        <authorList>
            <consortium name="The Caenorhabditis remanei Sequencing Consortium"/>
            <person name="Wilson R.K."/>
        </authorList>
    </citation>
    <scope>NUCLEOTIDE SEQUENCE [LARGE SCALE GENOMIC DNA]</scope>
    <source>
        <strain evidence="3">PB4641</strain>
    </source>
</reference>
<feature type="transmembrane region" description="Helical" evidence="2">
    <location>
        <begin position="109"/>
        <end position="135"/>
    </location>
</feature>
<dbReference type="AlphaFoldDB" id="E3LLR2"/>
<dbReference type="Proteomes" id="UP000008281">
    <property type="component" value="Unassembled WGS sequence"/>
</dbReference>
<keyword evidence="2" id="KW-1133">Transmembrane helix</keyword>
<dbReference type="InParanoid" id="E3LLR2"/>
<accession>E3LLR2</accession>
<dbReference type="EMBL" id="DS268411">
    <property type="protein sequence ID" value="EFP03276.1"/>
    <property type="molecule type" value="Genomic_DNA"/>
</dbReference>
<gene>
    <name evidence="3" type="ORF">CRE_28247</name>
</gene>
<name>E3LLR2_CAERE</name>
<feature type="region of interest" description="Disordered" evidence="1">
    <location>
        <begin position="148"/>
        <end position="190"/>
    </location>
</feature>
<protein>
    <submittedName>
        <fullName evidence="3">Uncharacterized protein</fullName>
    </submittedName>
</protein>
<feature type="transmembrane region" description="Helical" evidence="2">
    <location>
        <begin position="50"/>
        <end position="67"/>
    </location>
</feature>
<dbReference type="CTD" id="9816040"/>
<evidence type="ECO:0000256" key="2">
    <source>
        <dbReference type="SAM" id="Phobius"/>
    </source>
</evidence>
<evidence type="ECO:0000313" key="3">
    <source>
        <dbReference type="EMBL" id="EFP03276.1"/>
    </source>
</evidence>
<dbReference type="HOGENOM" id="CLU_1300710_0_0_1"/>
<proteinExistence type="predicted"/>
<feature type="transmembrane region" description="Helical" evidence="2">
    <location>
        <begin position="22"/>
        <end position="43"/>
    </location>
</feature>
<keyword evidence="2" id="KW-0812">Transmembrane</keyword>
<organism evidence="4">
    <name type="scientific">Caenorhabditis remanei</name>
    <name type="common">Caenorhabditis vulgaris</name>
    <dbReference type="NCBI Taxonomy" id="31234"/>
    <lineage>
        <taxon>Eukaryota</taxon>
        <taxon>Metazoa</taxon>
        <taxon>Ecdysozoa</taxon>
        <taxon>Nematoda</taxon>
        <taxon>Chromadorea</taxon>
        <taxon>Rhabditida</taxon>
        <taxon>Rhabditina</taxon>
        <taxon>Rhabditomorpha</taxon>
        <taxon>Rhabditoidea</taxon>
        <taxon>Rhabditidae</taxon>
        <taxon>Peloderinae</taxon>
        <taxon>Caenorhabditis</taxon>
    </lineage>
</organism>
<evidence type="ECO:0000313" key="4">
    <source>
        <dbReference type="Proteomes" id="UP000008281"/>
    </source>
</evidence>
<feature type="compositionally biased region" description="Polar residues" evidence="1">
    <location>
        <begin position="172"/>
        <end position="190"/>
    </location>
</feature>